<feature type="compositionally biased region" description="Basic and acidic residues" evidence="1">
    <location>
        <begin position="49"/>
        <end position="66"/>
    </location>
</feature>
<proteinExistence type="predicted"/>
<accession>A0AAN7Z7J0</accession>
<protein>
    <submittedName>
        <fullName evidence="2">Uncharacterized protein</fullName>
    </submittedName>
</protein>
<dbReference type="AlphaFoldDB" id="A0AAN7Z7J0"/>
<feature type="compositionally biased region" description="Polar residues" evidence="1">
    <location>
        <begin position="99"/>
        <end position="108"/>
    </location>
</feature>
<keyword evidence="3" id="KW-1185">Reference proteome</keyword>
<evidence type="ECO:0000313" key="2">
    <source>
        <dbReference type="EMBL" id="KAK5633317.1"/>
    </source>
</evidence>
<reference evidence="2 3" key="1">
    <citation type="submission" date="2023-10" db="EMBL/GenBank/DDBJ databases">
        <title>Draft genome sequence of Xylaria bambusicola isolate GMP-LS, the root and basal stem rot pathogen of sugarcane in Indonesia.</title>
        <authorList>
            <person name="Selvaraj P."/>
            <person name="Muralishankar V."/>
            <person name="Muruganantham S."/>
            <person name="Sp S."/>
            <person name="Haryani S."/>
            <person name="Lau K.J.X."/>
            <person name="Naqvi N.I."/>
        </authorList>
    </citation>
    <scope>NUCLEOTIDE SEQUENCE [LARGE SCALE GENOMIC DNA]</scope>
    <source>
        <strain evidence="2">GMP-LS</strain>
    </source>
</reference>
<evidence type="ECO:0000256" key="1">
    <source>
        <dbReference type="SAM" id="MobiDB-lite"/>
    </source>
</evidence>
<name>A0AAN7Z7J0_9PEZI</name>
<organism evidence="2 3">
    <name type="scientific">Xylaria bambusicola</name>
    <dbReference type="NCBI Taxonomy" id="326684"/>
    <lineage>
        <taxon>Eukaryota</taxon>
        <taxon>Fungi</taxon>
        <taxon>Dikarya</taxon>
        <taxon>Ascomycota</taxon>
        <taxon>Pezizomycotina</taxon>
        <taxon>Sordariomycetes</taxon>
        <taxon>Xylariomycetidae</taxon>
        <taxon>Xylariales</taxon>
        <taxon>Xylariaceae</taxon>
        <taxon>Xylaria</taxon>
    </lineage>
</organism>
<evidence type="ECO:0000313" key="3">
    <source>
        <dbReference type="Proteomes" id="UP001305414"/>
    </source>
</evidence>
<comment type="caution">
    <text evidence="2">The sequence shown here is derived from an EMBL/GenBank/DDBJ whole genome shotgun (WGS) entry which is preliminary data.</text>
</comment>
<feature type="region of interest" description="Disordered" evidence="1">
    <location>
        <begin position="88"/>
        <end position="111"/>
    </location>
</feature>
<sequence>MSRLPTPHTNLYRSQSPVSLTTSDTTYHSFYDVELFEPGSPVAITGKVSKQDDASSPKPITRHDSGYESMYLGSSYGLNSKILHRNTSQSRYQKRPSLQRATKSTPASYSRRLSDHSVCMTTAQHQHQHQHQSNSYYYFPSPEDITSQVETVEEMDQVYHPPPPQTTHYWMSDHTRRLEYAAIDAASRGIKGWVMKHVVPDCFVPKENRRLTFDDDTGSVRRYRLELELDDDDDDDSIKKGKRRKKLGWLFGR</sequence>
<dbReference type="Proteomes" id="UP001305414">
    <property type="component" value="Unassembled WGS sequence"/>
</dbReference>
<dbReference type="EMBL" id="JAWHQM010000031">
    <property type="protein sequence ID" value="KAK5633317.1"/>
    <property type="molecule type" value="Genomic_DNA"/>
</dbReference>
<gene>
    <name evidence="2" type="ORF">RRF57_009031</name>
</gene>
<feature type="region of interest" description="Disordered" evidence="1">
    <location>
        <begin position="47"/>
        <end position="68"/>
    </location>
</feature>